<proteinExistence type="predicted"/>
<evidence type="ECO:0000313" key="3">
    <source>
        <dbReference type="Proteomes" id="UP000634522"/>
    </source>
</evidence>
<feature type="domain" description="4Fe-4S ferredoxin-type" evidence="1">
    <location>
        <begin position="145"/>
        <end position="176"/>
    </location>
</feature>
<reference evidence="2 3" key="1">
    <citation type="submission" date="2019-12" db="EMBL/GenBank/DDBJ databases">
        <title>Comparative genomics gives insights into the taxonomy of the Azoarcus-Aromatoleum group and reveals separate origins of nif in the plant-associated Azoarcus and non-plant-associated Aromatoleum sub-groups.</title>
        <authorList>
            <person name="Lafos M."/>
            <person name="Maluk M."/>
            <person name="Batista M."/>
            <person name="Junghare M."/>
            <person name="Carmona M."/>
            <person name="Faoro H."/>
            <person name="Cruz L.M."/>
            <person name="Battistoni F."/>
            <person name="De Souza E."/>
            <person name="Pedrosa F."/>
            <person name="Chen W.-M."/>
            <person name="Poole P.S."/>
            <person name="Dixon R.A."/>
            <person name="James E.K."/>
        </authorList>
    </citation>
    <scope>NUCLEOTIDE SEQUENCE [LARGE SCALE GENOMIC DNA]</scope>
    <source>
        <strain evidence="2 3">T</strain>
    </source>
</reference>
<comment type="caution">
    <text evidence="2">The sequence shown here is derived from an EMBL/GenBank/DDBJ whole genome shotgun (WGS) entry which is preliminary data.</text>
</comment>
<sequence>MSVSFAALDAVGLNLQAVFDLDALPAELATRLRAQVDDGEGFHQLILIGHAGRKLWESVQATGLQTANPIDDFSIARVEEWFATQCAGRRLRVIYPGDRLVDLQRLGELAGWHHPSPFMVGIQAGWGSWFAYRVAMLADSELPVTAPAVAPSPCNACTGRPCVAACPADAMASGRYSLERCIGYRRQPGSLCADTCLARTNCPVGSEHRYCDAQIEYHYALSRGAIERYL</sequence>
<accession>A0ABX1NNE3</accession>
<dbReference type="RefSeq" id="WP_169143071.1">
    <property type="nucleotide sequence ID" value="NZ_WTVS01000084.1"/>
</dbReference>
<name>A0ABX1NNE3_9RHOO</name>
<dbReference type="PROSITE" id="PS51379">
    <property type="entry name" value="4FE4S_FER_2"/>
    <property type="match status" value="1"/>
</dbReference>
<evidence type="ECO:0000313" key="2">
    <source>
        <dbReference type="EMBL" id="NMG00551.1"/>
    </source>
</evidence>
<evidence type="ECO:0000259" key="1">
    <source>
        <dbReference type="PROSITE" id="PS51379"/>
    </source>
</evidence>
<dbReference type="EMBL" id="WTVS01000084">
    <property type="protein sequence ID" value="NMG00551.1"/>
    <property type="molecule type" value="Genomic_DNA"/>
</dbReference>
<protein>
    <recommendedName>
        <fullName evidence="1">4Fe-4S ferredoxin-type domain-containing protein</fullName>
    </recommendedName>
</protein>
<dbReference type="InterPro" id="IPR017896">
    <property type="entry name" value="4Fe4S_Fe-S-bd"/>
</dbReference>
<dbReference type="Proteomes" id="UP000634522">
    <property type="component" value="Unassembled WGS sequence"/>
</dbReference>
<dbReference type="SUPFAM" id="SSF54862">
    <property type="entry name" value="4Fe-4S ferredoxins"/>
    <property type="match status" value="1"/>
</dbReference>
<gene>
    <name evidence="2" type="ORF">GPA27_24530</name>
</gene>
<keyword evidence="3" id="KW-1185">Reference proteome</keyword>
<organism evidence="2 3">
    <name type="scientific">Aromatoleum toluolicum</name>
    <dbReference type="NCBI Taxonomy" id="90060"/>
    <lineage>
        <taxon>Bacteria</taxon>
        <taxon>Pseudomonadati</taxon>
        <taxon>Pseudomonadota</taxon>
        <taxon>Betaproteobacteria</taxon>
        <taxon>Rhodocyclales</taxon>
        <taxon>Rhodocyclaceae</taxon>
        <taxon>Aromatoleum</taxon>
    </lineage>
</organism>